<gene>
    <name evidence="10" type="ORF">CHYS00102_LOCUS4037</name>
</gene>
<feature type="domain" description="Peptidase S8/S53" evidence="9">
    <location>
        <begin position="291"/>
        <end position="613"/>
    </location>
</feature>
<evidence type="ECO:0000313" key="10">
    <source>
        <dbReference type="EMBL" id="CAD8876859.1"/>
    </source>
</evidence>
<dbReference type="EMBL" id="HBFR01005685">
    <property type="protein sequence ID" value="CAD8876859.1"/>
    <property type="molecule type" value="Transcribed_RNA"/>
</dbReference>
<dbReference type="InterPro" id="IPR008979">
    <property type="entry name" value="Galactose-bd-like_sf"/>
</dbReference>
<proteinExistence type="inferred from homology"/>
<dbReference type="EC" id="3.4.21.62" evidence="6"/>
<dbReference type="InterPro" id="IPR015500">
    <property type="entry name" value="Peptidase_S8_subtilisin-rel"/>
</dbReference>
<dbReference type="GO" id="GO:0004252">
    <property type="term" value="F:serine-type endopeptidase activity"/>
    <property type="evidence" value="ECO:0007669"/>
    <property type="project" value="UniProtKB-UniRule"/>
</dbReference>
<comment type="similarity">
    <text evidence="1 8">Belongs to the peptidase S8 family.</text>
</comment>
<dbReference type="InterPro" id="IPR051048">
    <property type="entry name" value="Peptidase_S8/S53_subtilisin"/>
</dbReference>
<dbReference type="PROSITE" id="PS00137">
    <property type="entry name" value="SUBTILASE_HIS"/>
    <property type="match status" value="1"/>
</dbReference>
<accession>A0A7S1B6R6</accession>
<evidence type="ECO:0000256" key="3">
    <source>
        <dbReference type="ARBA" id="ARBA00022801"/>
    </source>
</evidence>
<protein>
    <recommendedName>
        <fullName evidence="6">subtilisin</fullName>
        <ecNumber evidence="6">3.4.21.62</ecNumber>
    </recommendedName>
</protein>
<dbReference type="InterPro" id="IPR000209">
    <property type="entry name" value="Peptidase_S8/S53_dom"/>
</dbReference>
<dbReference type="Gene3D" id="3.40.50.200">
    <property type="entry name" value="Peptidase S8/S53 domain"/>
    <property type="match status" value="1"/>
</dbReference>
<dbReference type="PROSITE" id="PS51892">
    <property type="entry name" value="SUBTILASE"/>
    <property type="match status" value="1"/>
</dbReference>
<dbReference type="SUPFAM" id="SSF52743">
    <property type="entry name" value="Subtilisin-like"/>
    <property type="match status" value="1"/>
</dbReference>
<dbReference type="SUPFAM" id="SSF49785">
    <property type="entry name" value="Galactose-binding domain-like"/>
    <property type="match status" value="1"/>
</dbReference>
<keyword evidence="4 8" id="KW-0720">Serine protease</keyword>
<evidence type="ECO:0000256" key="5">
    <source>
        <dbReference type="ARBA" id="ARBA00023529"/>
    </source>
</evidence>
<dbReference type="GO" id="GO:0006508">
    <property type="term" value="P:proteolysis"/>
    <property type="evidence" value="ECO:0007669"/>
    <property type="project" value="UniProtKB-KW"/>
</dbReference>
<dbReference type="CDD" id="cd04842">
    <property type="entry name" value="Peptidases_S8_Kp43_protease"/>
    <property type="match status" value="1"/>
</dbReference>
<dbReference type="InterPro" id="IPR034058">
    <property type="entry name" value="TagA/B/C/D_pept_dom"/>
</dbReference>
<dbReference type="PANTHER" id="PTHR43399">
    <property type="entry name" value="SUBTILISIN-RELATED"/>
    <property type="match status" value="1"/>
</dbReference>
<evidence type="ECO:0000256" key="2">
    <source>
        <dbReference type="ARBA" id="ARBA00022670"/>
    </source>
</evidence>
<organism evidence="10">
    <name type="scientific">Corethron hystrix</name>
    <dbReference type="NCBI Taxonomy" id="216773"/>
    <lineage>
        <taxon>Eukaryota</taxon>
        <taxon>Sar</taxon>
        <taxon>Stramenopiles</taxon>
        <taxon>Ochrophyta</taxon>
        <taxon>Bacillariophyta</taxon>
        <taxon>Coscinodiscophyceae</taxon>
        <taxon>Corethrophycidae</taxon>
        <taxon>Corethrales</taxon>
        <taxon>Corethraceae</taxon>
        <taxon>Corethron</taxon>
    </lineage>
</organism>
<dbReference type="InterPro" id="IPR022398">
    <property type="entry name" value="Peptidase_S8_His-AS"/>
</dbReference>
<evidence type="ECO:0000256" key="6">
    <source>
        <dbReference type="ARBA" id="ARBA00023619"/>
    </source>
</evidence>
<dbReference type="Pfam" id="PF00082">
    <property type="entry name" value="Peptidase_S8"/>
    <property type="match status" value="1"/>
</dbReference>
<evidence type="ECO:0000256" key="4">
    <source>
        <dbReference type="ARBA" id="ARBA00022825"/>
    </source>
</evidence>
<comment type="catalytic activity">
    <reaction evidence="5">
        <text>Hydrolysis of proteins with broad specificity for peptide bonds, and a preference for a large uncharged residue in P1. Hydrolyzes peptide amides.</text>
        <dbReference type="EC" id="3.4.21.62"/>
    </reaction>
</comment>
<evidence type="ECO:0000256" key="8">
    <source>
        <dbReference type="PROSITE-ProRule" id="PRU01240"/>
    </source>
</evidence>
<dbReference type="Gene3D" id="2.60.120.380">
    <property type="match status" value="1"/>
</dbReference>
<keyword evidence="2 8" id="KW-0645">Protease</keyword>
<reference evidence="10" key="1">
    <citation type="submission" date="2021-01" db="EMBL/GenBank/DDBJ databases">
        <authorList>
            <person name="Corre E."/>
            <person name="Pelletier E."/>
            <person name="Niang G."/>
            <person name="Scheremetjew M."/>
            <person name="Finn R."/>
            <person name="Kale V."/>
            <person name="Holt S."/>
            <person name="Cochrane G."/>
            <person name="Meng A."/>
            <person name="Brown T."/>
            <person name="Cohen L."/>
        </authorList>
    </citation>
    <scope>NUCLEOTIDE SEQUENCE</scope>
    <source>
        <strain evidence="10">308</strain>
    </source>
</reference>
<feature type="active site" description="Charge relay system" evidence="7 8">
    <location>
        <position position="562"/>
    </location>
</feature>
<evidence type="ECO:0000256" key="1">
    <source>
        <dbReference type="ARBA" id="ARBA00011073"/>
    </source>
</evidence>
<dbReference type="PRINTS" id="PR00723">
    <property type="entry name" value="SUBTILISIN"/>
</dbReference>
<evidence type="ECO:0000259" key="9">
    <source>
        <dbReference type="Pfam" id="PF00082"/>
    </source>
</evidence>
<keyword evidence="3 8" id="KW-0378">Hydrolase</keyword>
<sequence length="976" mass="106933">MFCMERPRWDGYRRRNFLLQKLAAVRGLDGTNRRRDGTVTNLVNAEDITCVMKQTRASFAKRLANGEDDITVHPITSLMKMRRGTIDYVLQQGAGDDVRVKVRGCPHVVMRTKCSPRRVAREGDEDDCQFHHVGPKLRRLLRTMKDGTKTRRKLHSSFYWGNIRKLNTTDHEEVSDGHTFWKAVLDRGIDAPAGCVEIFSRMNITSVSPGEAVLSLTFPSMPQVWGDTIASHEDADVACLLSIVAAMAALPDVCSISPQFDATTRTNVQQVLTQGSNGVSVPFYDMGITGMGQIVAVSDSGLDFNHCYFWDADGKDVYNNIARTNRKVIQYITYANGIDEPGGHGTTIASIIAGRRSHDGTTESMGQADGIAPNAKLTFFDLGESDGKLKIPSRVATFLDPGREAGARVHNLAWGSDPYQDEHSNEYQAFDADLDAYLNQHDDFVVVVAAGNEGMFCPCGLGKCKEPDKNSWCSYVINQEKSVASPAIAKNIISVGASQTQYGYKSYVNNYSARGPTDDGRISPILLAPGQNIVSADARSDGVTTCDTLNSSAGLTTNTGTSMAAAVVSGSVALVREYFEQGFYPSGSANAFHRLYPSNALVKAVLLNGAQDMLGVDNSEINMGFSFSQPFDAAQGFGRISLLHSLPLQGKNSFNIAVYDRQTIHSQDQHRRYPIELDSACMGNNPTLITVTLVWTDPPSAEWCSSCLLNDLDLLVVEASGRRTHFPNGRTSKDGQNNAERVKFTTFSGNNLVIHVVPANLISESQEYALVVTGCIQPGVVMPDSNSASAGGASVAPFFPQEDTDVMTLRNNASMPKWTNGLTTTYQSSHITDGVMFDVVPNSDLYIFGFDIHLNEGTEEYVEVWTKDGSYFGYENNKLAWTQLGSFAVHSKGIGRVTFMPDFAPVPLYRARTQSFYITTSTMNMLTTLQPYHDEGSPFASNRDLSVLVGISNQYRFGNISVGSYGWNGAIRYHIP</sequence>
<dbReference type="AlphaFoldDB" id="A0A7S1B6R6"/>
<feature type="active site" description="Charge relay system" evidence="7 8">
    <location>
        <position position="299"/>
    </location>
</feature>
<dbReference type="PANTHER" id="PTHR43399:SF4">
    <property type="entry name" value="CELL WALL-ASSOCIATED PROTEASE"/>
    <property type="match status" value="1"/>
</dbReference>
<feature type="active site" description="Charge relay system" evidence="7 8">
    <location>
        <position position="344"/>
    </location>
</feature>
<evidence type="ECO:0000256" key="7">
    <source>
        <dbReference type="PIRSR" id="PIRSR615500-1"/>
    </source>
</evidence>
<name>A0A7S1B6R6_9STRA</name>
<dbReference type="InterPro" id="IPR036852">
    <property type="entry name" value="Peptidase_S8/S53_dom_sf"/>
</dbReference>